<sequence>MTDEPRIIEIGARESQPERRRSPVVPVVLVIAALVAGAVGGARWEHDRALRREAGTVALVVRPGDLGQATGNLPGDPMFAR</sequence>
<feature type="transmembrane region" description="Helical" evidence="1">
    <location>
        <begin position="24"/>
        <end position="42"/>
    </location>
</feature>
<comment type="caution">
    <text evidence="2">The sequence shown here is derived from an EMBL/GenBank/DDBJ whole genome shotgun (WGS) entry which is preliminary data.</text>
</comment>
<evidence type="ECO:0000313" key="2">
    <source>
        <dbReference type="EMBL" id="MDP9796735.1"/>
    </source>
</evidence>
<protein>
    <submittedName>
        <fullName evidence="2">Uncharacterized protein</fullName>
    </submittedName>
</protein>
<dbReference type="Proteomes" id="UP001240984">
    <property type="component" value="Unassembled WGS sequence"/>
</dbReference>
<keyword evidence="1" id="KW-1133">Transmembrane helix</keyword>
<keyword evidence="3" id="KW-1185">Reference proteome</keyword>
<accession>A0ABT9MZ74</accession>
<keyword evidence="1" id="KW-0812">Transmembrane</keyword>
<name>A0ABT9MZ74_9ACTN</name>
<evidence type="ECO:0000313" key="3">
    <source>
        <dbReference type="Proteomes" id="UP001240984"/>
    </source>
</evidence>
<gene>
    <name evidence="2" type="ORF">J2S43_005247</name>
</gene>
<proteinExistence type="predicted"/>
<keyword evidence="1" id="KW-0472">Membrane</keyword>
<organism evidence="2 3">
    <name type="scientific">Catenuloplanes nepalensis</name>
    <dbReference type="NCBI Taxonomy" id="587533"/>
    <lineage>
        <taxon>Bacteria</taxon>
        <taxon>Bacillati</taxon>
        <taxon>Actinomycetota</taxon>
        <taxon>Actinomycetes</taxon>
        <taxon>Micromonosporales</taxon>
        <taxon>Micromonosporaceae</taxon>
        <taxon>Catenuloplanes</taxon>
    </lineage>
</organism>
<reference evidence="2 3" key="1">
    <citation type="submission" date="2023-07" db="EMBL/GenBank/DDBJ databases">
        <title>Sequencing the genomes of 1000 actinobacteria strains.</title>
        <authorList>
            <person name="Klenk H.-P."/>
        </authorList>
    </citation>
    <scope>NUCLEOTIDE SEQUENCE [LARGE SCALE GENOMIC DNA]</scope>
    <source>
        <strain evidence="2 3">DSM 44710</strain>
    </source>
</reference>
<dbReference type="RefSeq" id="WP_306833544.1">
    <property type="nucleotide sequence ID" value="NZ_JAUSRA010000001.1"/>
</dbReference>
<evidence type="ECO:0000256" key="1">
    <source>
        <dbReference type="SAM" id="Phobius"/>
    </source>
</evidence>
<dbReference type="EMBL" id="JAUSRA010000001">
    <property type="protein sequence ID" value="MDP9796735.1"/>
    <property type="molecule type" value="Genomic_DNA"/>
</dbReference>